<dbReference type="CDD" id="cd04332">
    <property type="entry name" value="YbaK_like"/>
    <property type="match status" value="1"/>
</dbReference>
<protein>
    <recommendedName>
        <fullName evidence="1">YbaK/aminoacyl-tRNA synthetase-associated domain-containing protein</fullName>
    </recommendedName>
</protein>
<evidence type="ECO:0000313" key="2">
    <source>
        <dbReference type="EMBL" id="EKE27308.1"/>
    </source>
</evidence>
<sequence>MESEKYLNSKWIIFNKLVLQEIPKTAQDVERIYWCGLNQVLKTLIFIWSKRPIIAVLQWDKRVKMQKIRQIAWDNQIKPAKPEEIKQITWYEIGAISPFWFEADVIKILDKDILNSDKIINIWSWVAEIWFEMMPTELQKAWDWIIEEISER</sequence>
<name>K2FWD9_9BACT</name>
<dbReference type="InterPro" id="IPR036754">
    <property type="entry name" value="YbaK/aa-tRNA-synt-asso_dom_sf"/>
</dbReference>
<dbReference type="EMBL" id="AMFJ01000499">
    <property type="protein sequence ID" value="EKE27308.1"/>
    <property type="molecule type" value="Genomic_DNA"/>
</dbReference>
<comment type="caution">
    <text evidence="2">The sequence shown here is derived from an EMBL/GenBank/DDBJ whole genome shotgun (WGS) entry which is preliminary data.</text>
</comment>
<dbReference type="AlphaFoldDB" id="K2FWD9"/>
<accession>K2FWD9</accession>
<dbReference type="GO" id="GO:0002161">
    <property type="term" value="F:aminoacyl-tRNA deacylase activity"/>
    <property type="evidence" value="ECO:0007669"/>
    <property type="project" value="InterPro"/>
</dbReference>
<proteinExistence type="predicted"/>
<gene>
    <name evidence="2" type="ORF">ACD_3C00225G0011</name>
</gene>
<reference evidence="2" key="1">
    <citation type="journal article" date="2012" name="Science">
        <title>Fermentation, hydrogen, and sulfur metabolism in multiple uncultivated bacterial phyla.</title>
        <authorList>
            <person name="Wrighton K.C."/>
            <person name="Thomas B.C."/>
            <person name="Sharon I."/>
            <person name="Miller C.S."/>
            <person name="Castelle C.J."/>
            <person name="VerBerkmoes N.C."/>
            <person name="Wilkins M.J."/>
            <person name="Hettich R.L."/>
            <person name="Lipton M.S."/>
            <person name="Williams K.H."/>
            <person name="Long P.E."/>
            <person name="Banfield J.F."/>
        </authorList>
    </citation>
    <scope>NUCLEOTIDE SEQUENCE [LARGE SCALE GENOMIC DNA]</scope>
</reference>
<organism evidence="2">
    <name type="scientific">uncultured bacterium</name>
    <name type="common">gcode 4</name>
    <dbReference type="NCBI Taxonomy" id="1234023"/>
    <lineage>
        <taxon>Bacteria</taxon>
        <taxon>environmental samples</taxon>
    </lineage>
</organism>
<evidence type="ECO:0000259" key="1">
    <source>
        <dbReference type="Pfam" id="PF04073"/>
    </source>
</evidence>
<dbReference type="Pfam" id="PF04073">
    <property type="entry name" value="tRNA_edit"/>
    <property type="match status" value="1"/>
</dbReference>
<dbReference type="SUPFAM" id="SSF55826">
    <property type="entry name" value="YbaK/ProRS associated domain"/>
    <property type="match status" value="1"/>
</dbReference>
<dbReference type="Gene3D" id="3.90.960.10">
    <property type="entry name" value="YbaK/aminoacyl-tRNA synthetase-associated domain"/>
    <property type="match status" value="1"/>
</dbReference>
<dbReference type="InterPro" id="IPR007214">
    <property type="entry name" value="YbaK/aa-tRNA-synth-assoc-dom"/>
</dbReference>
<feature type="domain" description="YbaK/aminoacyl-tRNA synthetase-associated" evidence="1">
    <location>
        <begin position="24"/>
        <end position="136"/>
    </location>
</feature>